<reference evidence="1 2" key="1">
    <citation type="submission" date="2016-10" db="EMBL/GenBank/DDBJ databases">
        <authorList>
            <person name="de Groot N.N."/>
        </authorList>
    </citation>
    <scope>NUCLEOTIDE SEQUENCE [LARGE SCALE GENOMIC DNA]</scope>
    <source>
        <strain evidence="1 2">ICMP 14252</strain>
    </source>
</reference>
<evidence type="ECO:0000313" key="2">
    <source>
        <dbReference type="Proteomes" id="UP000182902"/>
    </source>
</evidence>
<protein>
    <submittedName>
        <fullName evidence="1">Uncharacterized protein</fullName>
    </submittedName>
</protein>
<dbReference type="AlphaFoldDB" id="A0A1H3GIN4"/>
<name>A0A1H3GIN4_9PSED</name>
<dbReference type="EMBL" id="FNOX01000002">
    <property type="protein sequence ID" value="SDY02947.1"/>
    <property type="molecule type" value="Genomic_DNA"/>
</dbReference>
<gene>
    <name evidence="1" type="ORF">SAMN05216247_102461</name>
</gene>
<sequence length="60" mass="6841">MLMNYRYLTSKKIQKNCPTMRWMSSGAYHTSIIYCKRDPSGRIRGPLYIDDDATHGGAIG</sequence>
<accession>A0A1H3GIN4</accession>
<evidence type="ECO:0000313" key="1">
    <source>
        <dbReference type="EMBL" id="SDY02947.1"/>
    </source>
</evidence>
<dbReference type="Proteomes" id="UP000182902">
    <property type="component" value="Unassembled WGS sequence"/>
</dbReference>
<proteinExistence type="predicted"/>
<organism evidence="1 2">
    <name type="scientific">Pseudomonas salomonii</name>
    <dbReference type="NCBI Taxonomy" id="191391"/>
    <lineage>
        <taxon>Bacteria</taxon>
        <taxon>Pseudomonadati</taxon>
        <taxon>Pseudomonadota</taxon>
        <taxon>Gammaproteobacteria</taxon>
        <taxon>Pseudomonadales</taxon>
        <taxon>Pseudomonadaceae</taxon>
        <taxon>Pseudomonas</taxon>
    </lineage>
</organism>